<dbReference type="Pfam" id="PF03108">
    <property type="entry name" value="DBD_Tnp_Mut"/>
    <property type="match status" value="1"/>
</dbReference>
<dbReference type="AlphaFoldDB" id="A0A438HC19"/>
<dbReference type="InterPro" id="IPR007527">
    <property type="entry name" value="Znf_SWIM"/>
</dbReference>
<dbReference type="SMART" id="SM00575">
    <property type="entry name" value="ZnF_PMZ"/>
    <property type="match status" value="1"/>
</dbReference>
<reference evidence="7 8" key="1">
    <citation type="journal article" date="2018" name="PLoS Genet.">
        <title>Population sequencing reveals clonal diversity and ancestral inbreeding in the grapevine cultivar Chardonnay.</title>
        <authorList>
            <person name="Roach M.J."/>
            <person name="Johnson D.L."/>
            <person name="Bohlmann J."/>
            <person name="van Vuuren H.J."/>
            <person name="Jones S.J."/>
            <person name="Pretorius I.S."/>
            <person name="Schmidt S.A."/>
            <person name="Borneman A.R."/>
        </authorList>
    </citation>
    <scope>NUCLEOTIDE SEQUENCE [LARGE SCALE GENOMIC DNA]</scope>
    <source>
        <strain evidence="8">cv. Chardonnay</strain>
        <tissue evidence="7">Leaf</tissue>
    </source>
</reference>
<dbReference type="InterPro" id="IPR004332">
    <property type="entry name" value="Transposase_MuDR"/>
</dbReference>
<evidence type="ECO:0000256" key="2">
    <source>
        <dbReference type="ARBA" id="ARBA00022771"/>
    </source>
</evidence>
<dbReference type="PANTHER" id="PTHR31973:SF157">
    <property type="entry name" value="SWIM-TYPE DOMAIN-CONTAINING PROTEIN"/>
    <property type="match status" value="1"/>
</dbReference>
<evidence type="ECO:0000259" key="6">
    <source>
        <dbReference type="PROSITE" id="PS50966"/>
    </source>
</evidence>
<evidence type="ECO:0000256" key="1">
    <source>
        <dbReference type="ARBA" id="ARBA00022723"/>
    </source>
</evidence>
<proteinExistence type="predicted"/>
<organism evidence="7 8">
    <name type="scientific">Vitis vinifera</name>
    <name type="common">Grape</name>
    <dbReference type="NCBI Taxonomy" id="29760"/>
    <lineage>
        <taxon>Eukaryota</taxon>
        <taxon>Viridiplantae</taxon>
        <taxon>Streptophyta</taxon>
        <taxon>Embryophyta</taxon>
        <taxon>Tracheophyta</taxon>
        <taxon>Spermatophyta</taxon>
        <taxon>Magnoliopsida</taxon>
        <taxon>eudicotyledons</taxon>
        <taxon>Gunneridae</taxon>
        <taxon>Pentapetalae</taxon>
        <taxon>rosids</taxon>
        <taxon>Vitales</taxon>
        <taxon>Vitaceae</taxon>
        <taxon>Viteae</taxon>
        <taxon>Vitis</taxon>
    </lineage>
</organism>
<gene>
    <name evidence="7" type="ORF">CK203_033260</name>
</gene>
<dbReference type="PROSITE" id="PS50966">
    <property type="entry name" value="ZF_SWIM"/>
    <property type="match status" value="1"/>
</dbReference>
<evidence type="ECO:0000313" key="7">
    <source>
        <dbReference type="EMBL" id="RVW82005.1"/>
    </source>
</evidence>
<accession>A0A438HC19</accession>
<sequence length="766" mass="86155">MTGVGKRLYCFCHWGGKRKIDTARNVTYEGGITVAVLLTEGTSYNAFVPLVCEHLGIDPKGKVLYYSAKLDKTQYICLKNDSQLKAMLELNDEIADVYVAHADGVLRCSNPALQQIPVESGANGYVDHANDGSSGSSSNIAMQPIPNRSNEEPNTNLCGNDIMASIPKHNENSPLVAAMHKKAILEKGQLFDSPEEFQSAVEKHSLENNFEYTVKDNSYEYMSARCKVDGCPWKVTAVCEGNTRLVMVKRFINIHKHSVQDQMGCKLGLSSNLVSGLIVEKPSADPCSLSKRIHKDQSDFDVEANYQKLWRARKKAKEAINGKPEDSYKLIPWMCKRLMESIPGTVAKWTCSDENKFRQLFVAYGCSITGFHNGCRELLFVDAYHLSGPYKDTLLSASALDADDGLYPLAYGVVNTDNDENWLWFLEHLKSIMMDRHVVLVSDRNPSFLSAANKVFGSDYNAHCLSHLKESLDYFISSNPVLKMGTDKKKIALKLLNDIAYARTTDKYEAMLGKMRLLKEELYDWVVSTGPEHWANSLFPGRRWDKIFTSQVESFNRFVQEERDLPVVGFITAHRLKLSELLLRKQSEVAKWETPVGGKIEMKIKENQNLAVGLNHHTISPTNMEVHENGETFAVALDMKSCSCREWEMTGIPCRHACCAVTAANTNIYDYVEKCYMKETQEQIYASNMPSVPIHDMPTLSELHGNDPNSLVGSMSILHPPPDKRPPGRPRKKQTDSQLQDKRKLHCSRCHKAGHNRSTCKEQPSC</sequence>
<evidence type="ECO:0000256" key="5">
    <source>
        <dbReference type="SAM" id="MobiDB-lite"/>
    </source>
</evidence>
<dbReference type="InterPro" id="IPR018289">
    <property type="entry name" value="MULE_transposase_dom"/>
</dbReference>
<name>A0A438HC19_VITVI</name>
<feature type="compositionally biased region" description="Polar residues" evidence="5">
    <location>
        <begin position="131"/>
        <end position="153"/>
    </location>
</feature>
<feature type="region of interest" description="Disordered" evidence="5">
    <location>
        <begin position="130"/>
        <end position="153"/>
    </location>
</feature>
<evidence type="ECO:0000256" key="3">
    <source>
        <dbReference type="ARBA" id="ARBA00022833"/>
    </source>
</evidence>
<dbReference type="PANTHER" id="PTHR31973">
    <property type="entry name" value="POLYPROTEIN, PUTATIVE-RELATED"/>
    <property type="match status" value="1"/>
</dbReference>
<dbReference type="InterPro" id="IPR006564">
    <property type="entry name" value="Znf_PMZ"/>
</dbReference>
<dbReference type="EMBL" id="QGNW01000246">
    <property type="protein sequence ID" value="RVW82005.1"/>
    <property type="molecule type" value="Genomic_DNA"/>
</dbReference>
<dbReference type="GO" id="GO:0008270">
    <property type="term" value="F:zinc ion binding"/>
    <property type="evidence" value="ECO:0007669"/>
    <property type="project" value="UniProtKB-KW"/>
</dbReference>
<dbReference type="Pfam" id="PF10551">
    <property type="entry name" value="MULE"/>
    <property type="match status" value="1"/>
</dbReference>
<feature type="region of interest" description="Disordered" evidence="5">
    <location>
        <begin position="696"/>
        <end position="745"/>
    </location>
</feature>
<feature type="compositionally biased region" description="Basic and acidic residues" evidence="5">
    <location>
        <begin position="733"/>
        <end position="742"/>
    </location>
</feature>
<keyword evidence="2 4" id="KW-0863">Zinc-finger</keyword>
<evidence type="ECO:0000313" key="8">
    <source>
        <dbReference type="Proteomes" id="UP000288805"/>
    </source>
</evidence>
<dbReference type="Proteomes" id="UP000288805">
    <property type="component" value="Unassembled WGS sequence"/>
</dbReference>
<keyword evidence="1" id="KW-0479">Metal-binding</keyword>
<comment type="caution">
    <text evidence="7">The sequence shown here is derived from an EMBL/GenBank/DDBJ whole genome shotgun (WGS) entry which is preliminary data.</text>
</comment>
<dbReference type="Pfam" id="PF04434">
    <property type="entry name" value="SWIM"/>
    <property type="match status" value="1"/>
</dbReference>
<evidence type="ECO:0000256" key="4">
    <source>
        <dbReference type="PROSITE-ProRule" id="PRU00325"/>
    </source>
</evidence>
<feature type="domain" description="SWIM-type" evidence="6">
    <location>
        <begin position="633"/>
        <end position="665"/>
    </location>
</feature>
<keyword evidence="3" id="KW-0862">Zinc</keyword>
<protein>
    <recommendedName>
        <fullName evidence="6">SWIM-type domain-containing protein</fullName>
    </recommendedName>
</protein>